<reference evidence="2" key="2">
    <citation type="journal article" date="2023" name="IMA Fungus">
        <title>Comparative genomic study of the Penicillium genus elucidates a diverse pangenome and 15 lateral gene transfer events.</title>
        <authorList>
            <person name="Petersen C."/>
            <person name="Sorensen T."/>
            <person name="Nielsen M.R."/>
            <person name="Sondergaard T.E."/>
            <person name="Sorensen J.L."/>
            <person name="Fitzpatrick D.A."/>
            <person name="Frisvad J.C."/>
            <person name="Nielsen K.L."/>
        </authorList>
    </citation>
    <scope>NUCLEOTIDE SEQUENCE</scope>
    <source>
        <strain evidence="2">IBT 30069</strain>
    </source>
</reference>
<dbReference type="InterPro" id="IPR021054">
    <property type="entry name" value="Cell_wall_mannoprotein_1"/>
</dbReference>
<dbReference type="PANTHER" id="PTHR38123">
    <property type="entry name" value="CELL WALL SERINE-THREONINE-RICH GALACTOMANNOPROTEIN MP1 (AFU_ORTHOLOGUE AFUA_4G03240)"/>
    <property type="match status" value="1"/>
</dbReference>
<organism evidence="2 3">
    <name type="scientific">Penicillium angulare</name>
    <dbReference type="NCBI Taxonomy" id="116970"/>
    <lineage>
        <taxon>Eukaryota</taxon>
        <taxon>Fungi</taxon>
        <taxon>Dikarya</taxon>
        <taxon>Ascomycota</taxon>
        <taxon>Pezizomycotina</taxon>
        <taxon>Eurotiomycetes</taxon>
        <taxon>Eurotiomycetidae</taxon>
        <taxon>Eurotiales</taxon>
        <taxon>Aspergillaceae</taxon>
        <taxon>Penicillium</taxon>
    </lineage>
</organism>
<gene>
    <name evidence="2" type="ORF">N7456_007944</name>
</gene>
<dbReference type="Proteomes" id="UP001149165">
    <property type="component" value="Unassembled WGS sequence"/>
</dbReference>
<dbReference type="EMBL" id="JAPQKH010000005">
    <property type="protein sequence ID" value="KAJ5097223.1"/>
    <property type="molecule type" value="Genomic_DNA"/>
</dbReference>
<protein>
    <recommendedName>
        <fullName evidence="4">Cell wall galactomannoprotein</fullName>
    </recommendedName>
</protein>
<keyword evidence="3" id="KW-1185">Reference proteome</keyword>
<keyword evidence="1" id="KW-0732">Signal</keyword>
<dbReference type="AlphaFoldDB" id="A0A9W9FBN2"/>
<feature type="chain" id="PRO_5040856656" description="Cell wall galactomannoprotein" evidence="1">
    <location>
        <begin position="19"/>
        <end position="172"/>
    </location>
</feature>
<reference evidence="2" key="1">
    <citation type="submission" date="2022-11" db="EMBL/GenBank/DDBJ databases">
        <authorList>
            <person name="Petersen C."/>
        </authorList>
    </citation>
    <scope>NUCLEOTIDE SEQUENCE</scope>
    <source>
        <strain evidence="2">IBT 30069</strain>
    </source>
</reference>
<evidence type="ECO:0008006" key="4">
    <source>
        <dbReference type="Google" id="ProtNLM"/>
    </source>
</evidence>
<evidence type="ECO:0000256" key="1">
    <source>
        <dbReference type="SAM" id="SignalP"/>
    </source>
</evidence>
<proteinExistence type="predicted"/>
<dbReference type="Pfam" id="PF12296">
    <property type="entry name" value="HsbA"/>
    <property type="match status" value="1"/>
</dbReference>
<evidence type="ECO:0000313" key="2">
    <source>
        <dbReference type="EMBL" id="KAJ5097223.1"/>
    </source>
</evidence>
<comment type="caution">
    <text evidence="2">The sequence shown here is derived from an EMBL/GenBank/DDBJ whole genome shotgun (WGS) entry which is preliminary data.</text>
</comment>
<name>A0A9W9FBN2_9EURO</name>
<dbReference type="GO" id="GO:0005576">
    <property type="term" value="C:extracellular region"/>
    <property type="evidence" value="ECO:0007669"/>
    <property type="project" value="TreeGrafter"/>
</dbReference>
<dbReference type="OrthoDB" id="4441576at2759"/>
<evidence type="ECO:0000313" key="3">
    <source>
        <dbReference type="Proteomes" id="UP001149165"/>
    </source>
</evidence>
<dbReference type="PANTHER" id="PTHR38123:SF3">
    <property type="entry name" value="ANTIGENIC CELL WALL GALACTOMANNOPROTEIN"/>
    <property type="match status" value="1"/>
</dbReference>
<accession>A0A9W9FBN2</accession>
<feature type="signal peptide" evidence="1">
    <location>
        <begin position="1"/>
        <end position="18"/>
    </location>
</feature>
<sequence length="172" mass="18727">MLVKPIFFAIAAVGGALASVNSEQAVADIHELTRKTEIAKRSLEDYNGGIPGAFRIARSVYNAHTSAETARKSIGNSDPLADDDSGRTLDAYNKFYPVLLDTLQVAKAKAPEFKKTGLSYAAQGMMANLYNEKTDFETVMHGRLSNNHSRMVQPSTDKVDKAFKDTLAALKN</sequence>